<proteinExistence type="predicted"/>
<dbReference type="RefSeq" id="WP_167184246.1">
    <property type="nucleotide sequence ID" value="NZ_JAAONZ010000004.1"/>
</dbReference>
<comment type="caution">
    <text evidence="3">The sequence shown here is derived from an EMBL/GenBank/DDBJ whole genome shotgun (WGS) entry which is preliminary data.</text>
</comment>
<evidence type="ECO:0000313" key="3">
    <source>
        <dbReference type="EMBL" id="NHO65407.1"/>
    </source>
</evidence>
<keyword evidence="1" id="KW-0732">Signal</keyword>
<organism evidence="3 4">
    <name type="scientific">Pseudomaricurvus hydrocarbonicus</name>
    <dbReference type="NCBI Taxonomy" id="1470433"/>
    <lineage>
        <taxon>Bacteria</taxon>
        <taxon>Pseudomonadati</taxon>
        <taxon>Pseudomonadota</taxon>
        <taxon>Gammaproteobacteria</taxon>
        <taxon>Cellvibrionales</taxon>
        <taxon>Cellvibrionaceae</taxon>
        <taxon>Pseudomaricurvus</taxon>
    </lineage>
</organism>
<reference evidence="3" key="1">
    <citation type="submission" date="2020-03" db="EMBL/GenBank/DDBJ databases">
        <authorList>
            <person name="Guo F."/>
        </authorList>
    </citation>
    <scope>NUCLEOTIDE SEQUENCE</scope>
    <source>
        <strain evidence="3">JCM 30134</strain>
    </source>
</reference>
<feature type="domain" description="DUF3806" evidence="2">
    <location>
        <begin position="61"/>
        <end position="145"/>
    </location>
</feature>
<dbReference type="Gene3D" id="1.20.120.1090">
    <property type="match status" value="1"/>
</dbReference>
<gene>
    <name evidence="3" type="ORF">G8770_07635</name>
</gene>
<feature type="signal peptide" evidence="1">
    <location>
        <begin position="1"/>
        <end position="20"/>
    </location>
</feature>
<sequence>MKFFACFLITALLSPGFALAQSVAISDLNWLQRNNHEKQVQQIDELARINLGMQVNGTKADLQLLQRIIYRGLIAKDDHLAQQALGAVLGDVMVNEMGLEWKIYEDKLGFSRAACAPGTQECLFPITMLSRRMAVGILPNVEELYQETHEMIAPLLPKNPYDVIE</sequence>
<evidence type="ECO:0000259" key="2">
    <source>
        <dbReference type="Pfam" id="PF12713"/>
    </source>
</evidence>
<keyword evidence="4" id="KW-1185">Reference proteome</keyword>
<dbReference type="AlphaFoldDB" id="A0A9E5MKI0"/>
<evidence type="ECO:0000313" key="4">
    <source>
        <dbReference type="Proteomes" id="UP000787472"/>
    </source>
</evidence>
<dbReference type="Proteomes" id="UP000787472">
    <property type="component" value="Unassembled WGS sequence"/>
</dbReference>
<dbReference type="InterPro" id="IPR024266">
    <property type="entry name" value="DUF3806"/>
</dbReference>
<accession>A0A9E5MKI0</accession>
<name>A0A9E5MKI0_9GAMM</name>
<dbReference type="Pfam" id="PF12713">
    <property type="entry name" value="DUF3806"/>
    <property type="match status" value="1"/>
</dbReference>
<dbReference type="EMBL" id="JAAONZ010000004">
    <property type="protein sequence ID" value="NHO65407.1"/>
    <property type="molecule type" value="Genomic_DNA"/>
</dbReference>
<feature type="chain" id="PRO_5039085362" evidence="1">
    <location>
        <begin position="21"/>
        <end position="165"/>
    </location>
</feature>
<evidence type="ECO:0000256" key="1">
    <source>
        <dbReference type="SAM" id="SignalP"/>
    </source>
</evidence>
<protein>
    <submittedName>
        <fullName evidence="3">DUF3806 domain-containing protein</fullName>
    </submittedName>
</protein>